<comment type="caution">
    <text evidence="12">The sequence shown here is derived from an EMBL/GenBank/DDBJ whole genome shotgun (WGS) entry which is preliminary data.</text>
</comment>
<dbReference type="InterPro" id="IPR004659">
    <property type="entry name" value="RNase_E/G"/>
</dbReference>
<comment type="cofactor">
    <cofactor evidence="1">
        <name>Mg(2+)</name>
        <dbReference type="ChEBI" id="CHEBI:18420"/>
    </cofactor>
</comment>
<proteinExistence type="predicted"/>
<evidence type="ECO:0000256" key="5">
    <source>
        <dbReference type="ARBA" id="ARBA00022723"/>
    </source>
</evidence>
<feature type="domain" description="S1 motif" evidence="11">
    <location>
        <begin position="39"/>
        <end position="102"/>
    </location>
</feature>
<evidence type="ECO:0000256" key="8">
    <source>
        <dbReference type="ARBA" id="ARBA00022842"/>
    </source>
</evidence>
<dbReference type="OrthoDB" id="7256894at2"/>
<keyword evidence="5" id="KW-0479">Metal-binding</keyword>
<accession>A0A318PS51</accession>
<evidence type="ECO:0000256" key="7">
    <source>
        <dbReference type="ARBA" id="ARBA00022801"/>
    </source>
</evidence>
<evidence type="ECO:0000313" key="13">
    <source>
        <dbReference type="Proteomes" id="UP000248301"/>
    </source>
</evidence>
<dbReference type="InterPro" id="IPR019307">
    <property type="entry name" value="RNA-bd_AU-1/RNase_E/G"/>
</dbReference>
<evidence type="ECO:0000256" key="1">
    <source>
        <dbReference type="ARBA" id="ARBA00001946"/>
    </source>
</evidence>
<dbReference type="SUPFAM" id="SSF50249">
    <property type="entry name" value="Nucleic acid-binding proteins"/>
    <property type="match status" value="1"/>
</dbReference>
<evidence type="ECO:0000259" key="11">
    <source>
        <dbReference type="PROSITE" id="PS50126"/>
    </source>
</evidence>
<dbReference type="Proteomes" id="UP000248301">
    <property type="component" value="Unassembled WGS sequence"/>
</dbReference>
<name>A0A318PS51_9PROT</name>
<dbReference type="GO" id="GO:0003723">
    <property type="term" value="F:RNA binding"/>
    <property type="evidence" value="ECO:0007669"/>
    <property type="project" value="UniProtKB-KW"/>
</dbReference>
<dbReference type="GO" id="GO:0006364">
    <property type="term" value="P:rRNA processing"/>
    <property type="evidence" value="ECO:0007669"/>
    <property type="project" value="TreeGrafter"/>
</dbReference>
<evidence type="ECO:0000256" key="9">
    <source>
        <dbReference type="ARBA" id="ARBA00022884"/>
    </source>
</evidence>
<dbReference type="PANTHER" id="PTHR30001">
    <property type="entry name" value="RIBONUCLEASE"/>
    <property type="match status" value="1"/>
</dbReference>
<keyword evidence="3" id="KW-0997">Cell inner membrane</keyword>
<dbReference type="InterPro" id="IPR003029">
    <property type="entry name" value="S1_domain"/>
</dbReference>
<evidence type="ECO:0000313" key="12">
    <source>
        <dbReference type="EMBL" id="PYD63280.1"/>
    </source>
</evidence>
<organism evidence="12 13">
    <name type="scientific">Gluconacetobacter entanii</name>
    <dbReference type="NCBI Taxonomy" id="108528"/>
    <lineage>
        <taxon>Bacteria</taxon>
        <taxon>Pseudomonadati</taxon>
        <taxon>Pseudomonadota</taxon>
        <taxon>Alphaproteobacteria</taxon>
        <taxon>Acetobacterales</taxon>
        <taxon>Acetobacteraceae</taxon>
        <taxon>Gluconacetobacter</taxon>
    </lineage>
</organism>
<keyword evidence="4" id="KW-0540">Nuclease</keyword>
<evidence type="ECO:0000256" key="3">
    <source>
        <dbReference type="ARBA" id="ARBA00022519"/>
    </source>
</evidence>
<keyword evidence="8" id="KW-0460">Magnesium</keyword>
<keyword evidence="6" id="KW-0255">Endonuclease</keyword>
<evidence type="ECO:0000256" key="6">
    <source>
        <dbReference type="ARBA" id="ARBA00022759"/>
    </source>
</evidence>
<dbReference type="GO" id="GO:0016787">
    <property type="term" value="F:hydrolase activity"/>
    <property type="evidence" value="ECO:0007669"/>
    <property type="project" value="UniProtKB-KW"/>
</dbReference>
<dbReference type="PROSITE" id="PS50126">
    <property type="entry name" value="S1"/>
    <property type="match status" value="1"/>
</dbReference>
<evidence type="ECO:0000256" key="2">
    <source>
        <dbReference type="ARBA" id="ARBA00022475"/>
    </source>
</evidence>
<keyword evidence="7" id="KW-0378">Hydrolase</keyword>
<dbReference type="GO" id="GO:0005737">
    <property type="term" value="C:cytoplasm"/>
    <property type="evidence" value="ECO:0007669"/>
    <property type="project" value="TreeGrafter"/>
</dbReference>
<keyword evidence="10" id="KW-0472">Membrane</keyword>
<evidence type="ECO:0000256" key="4">
    <source>
        <dbReference type="ARBA" id="ARBA00022722"/>
    </source>
</evidence>
<reference evidence="12 13" key="1">
    <citation type="submission" date="2017-07" db="EMBL/GenBank/DDBJ databases">
        <title>A draft genome sequence of Gluconacetobacter entanii LTH 4560.</title>
        <authorList>
            <person name="Skraban J."/>
            <person name="Cleenwerck I."/>
            <person name="Vandamme P."/>
            <person name="Trcek J."/>
        </authorList>
    </citation>
    <scope>NUCLEOTIDE SEQUENCE [LARGE SCALE GENOMIC DNA]</scope>
    <source>
        <strain evidence="12 13">LTH 4560</strain>
    </source>
</reference>
<protein>
    <submittedName>
        <fullName evidence="12">Ribonuclease</fullName>
    </submittedName>
</protein>
<dbReference type="AlphaFoldDB" id="A0A318PS51"/>
<gene>
    <name evidence="12" type="ORF">CFR72_08175</name>
</gene>
<dbReference type="GO" id="GO:0004519">
    <property type="term" value="F:endonuclease activity"/>
    <property type="evidence" value="ECO:0007669"/>
    <property type="project" value="UniProtKB-KW"/>
</dbReference>
<keyword evidence="2" id="KW-1003">Cell membrane</keyword>
<evidence type="ECO:0000256" key="10">
    <source>
        <dbReference type="ARBA" id="ARBA00023136"/>
    </source>
</evidence>
<sequence length="369" mass="39754">MSVLIRVASGPGELRVALTDGERLLDYALWRPDLPDWVGDLYRGRVSAHVPALGGTFIDLTDGQTGFLPDSEGCGAMTQGTALMVRVSRSAQGGKGVRLSLRGIAEPSTDGPPALLSRGPGPVERMAAQWPDAPIVIDDPAVGARLPQALHARIERQPMAFDADTEMMAESLSDPTVVLPGGMSATITPTPALVAIDMDGGHTSMDRRPKQTAQFAANRAALPDLLHQLRLRNLSGAIVVDAAGLAVRKRRALAEPIEQALSTDPLRPRFLGISALGLAEIVRPRIHPPLHELLDSVTGRLLRSLRQQMRSCRGQQVPTPVTLHAGCDIVRLMRTFPAWAEDFTRLTGCPLRIVIAPDLPPAGWRYDHD</sequence>
<keyword evidence="9" id="KW-0694">RNA-binding</keyword>
<dbReference type="InterPro" id="IPR012340">
    <property type="entry name" value="NA-bd_OB-fold"/>
</dbReference>
<dbReference type="PANTHER" id="PTHR30001:SF1">
    <property type="entry name" value="RIBONUCLEASE E_G-LIKE PROTEIN, CHLOROPLASTIC"/>
    <property type="match status" value="1"/>
</dbReference>
<dbReference type="Pfam" id="PF10150">
    <property type="entry name" value="RNase_E_G"/>
    <property type="match status" value="1"/>
</dbReference>
<dbReference type="GO" id="GO:0046872">
    <property type="term" value="F:metal ion binding"/>
    <property type="evidence" value="ECO:0007669"/>
    <property type="project" value="UniProtKB-KW"/>
</dbReference>
<dbReference type="EMBL" id="NKUF01000014">
    <property type="protein sequence ID" value="PYD63280.1"/>
    <property type="molecule type" value="Genomic_DNA"/>
</dbReference>
<dbReference type="RefSeq" id="WP_110913488.1">
    <property type="nucleotide sequence ID" value="NZ_NKUF01000014.1"/>
</dbReference>
<dbReference type="GO" id="GO:0004540">
    <property type="term" value="F:RNA nuclease activity"/>
    <property type="evidence" value="ECO:0007669"/>
    <property type="project" value="InterPro"/>
</dbReference>